<feature type="transmembrane region" description="Helical" evidence="2">
    <location>
        <begin position="100"/>
        <end position="120"/>
    </location>
</feature>
<feature type="transmembrane region" description="Helical" evidence="2">
    <location>
        <begin position="132"/>
        <end position="157"/>
    </location>
</feature>
<name>A0A6V7RZG9_PLAVN</name>
<organism evidence="3 4">
    <name type="scientific">Plasmodium vinckei lentum</name>
    <dbReference type="NCBI Taxonomy" id="138297"/>
    <lineage>
        <taxon>Eukaryota</taxon>
        <taxon>Sar</taxon>
        <taxon>Alveolata</taxon>
        <taxon>Apicomplexa</taxon>
        <taxon>Aconoidasida</taxon>
        <taxon>Haemosporida</taxon>
        <taxon>Plasmodiidae</taxon>
        <taxon>Plasmodium</taxon>
        <taxon>Plasmodium (Vinckeia)</taxon>
    </lineage>
</organism>
<dbReference type="AlphaFoldDB" id="A0A6V7RZG9"/>
<keyword evidence="2" id="KW-1133">Transmembrane helix</keyword>
<proteinExistence type="predicted"/>
<dbReference type="Proteomes" id="UP000515308">
    <property type="component" value="Chromosome PVLDE_07"/>
</dbReference>
<accession>A0A6V7RZG9</accession>
<reference evidence="3 4" key="1">
    <citation type="submission" date="2020-08" db="EMBL/GenBank/DDBJ databases">
        <authorList>
            <person name="Ramaprasad A."/>
        </authorList>
    </citation>
    <scope>NUCLEOTIDE SEQUENCE [LARGE SCALE GENOMIC DNA]</scope>
</reference>
<evidence type="ECO:0000256" key="1">
    <source>
        <dbReference type="SAM" id="MobiDB-lite"/>
    </source>
</evidence>
<gene>
    <name evidence="3" type="ORF">PVLDE_0700780</name>
</gene>
<keyword evidence="2" id="KW-0472">Membrane</keyword>
<feature type="region of interest" description="Disordered" evidence="1">
    <location>
        <begin position="1"/>
        <end position="28"/>
    </location>
</feature>
<protein>
    <submittedName>
        <fullName evidence="3">Uncharacterized protein</fullName>
    </submittedName>
</protein>
<dbReference type="EMBL" id="LR865369">
    <property type="protein sequence ID" value="CAD2088924.1"/>
    <property type="molecule type" value="Genomic_DNA"/>
</dbReference>
<sequence length="175" mass="20468">MSKLYIPNQNSTEHSLNDGPPTYMEDDIPKNRYRENHSIVYGGTIDIYNAADTNGMAITKEFDFVYDEKFDNIANHNNNNNINTSNIRISNTIRIDYKCIFRYAAECSSFLCAVAMWGVLEDIFRILSEDDHYIMFYFYFCFAIIFASLSFACNLYFNESNDANKYPFNDLENRE</sequence>
<evidence type="ECO:0000256" key="2">
    <source>
        <dbReference type="SAM" id="Phobius"/>
    </source>
</evidence>
<evidence type="ECO:0000313" key="4">
    <source>
        <dbReference type="Proteomes" id="UP000515308"/>
    </source>
</evidence>
<dbReference type="VEuPathDB" id="PlasmoDB:PVLDE_0700780"/>
<evidence type="ECO:0000313" key="3">
    <source>
        <dbReference type="EMBL" id="CAD2088924.1"/>
    </source>
</evidence>
<keyword evidence="2" id="KW-0812">Transmembrane</keyword>